<keyword evidence="2" id="KW-0554">One-carbon metabolism</keyword>
<dbReference type="PRINTS" id="PR00085">
    <property type="entry name" value="THFDHDRGNASE"/>
</dbReference>
<name>A0A9W7EPD9_9STRA</name>
<keyword evidence="7" id="KW-0812">Transmembrane</keyword>
<dbReference type="SUPFAM" id="SSF51735">
    <property type="entry name" value="NAD(P)-binding Rossmann-fold domains"/>
    <property type="match status" value="1"/>
</dbReference>
<evidence type="ECO:0000313" key="10">
    <source>
        <dbReference type="EMBL" id="GMH88054.1"/>
    </source>
</evidence>
<dbReference type="Pfam" id="PF02882">
    <property type="entry name" value="THF_DHG_CYH_C"/>
    <property type="match status" value="1"/>
</dbReference>
<evidence type="ECO:0000256" key="2">
    <source>
        <dbReference type="ARBA" id="ARBA00022563"/>
    </source>
</evidence>
<evidence type="ECO:0000256" key="3">
    <source>
        <dbReference type="ARBA" id="ARBA00022801"/>
    </source>
</evidence>
<keyword evidence="7" id="KW-0472">Membrane</keyword>
<dbReference type="InterPro" id="IPR020631">
    <property type="entry name" value="THF_DH/CycHdrlase_NAD-bd_dom"/>
</dbReference>
<dbReference type="SUPFAM" id="SSF53223">
    <property type="entry name" value="Aminoacid dehydrogenase-like, N-terminal domain"/>
    <property type="match status" value="1"/>
</dbReference>
<dbReference type="EMBL" id="BLQM01000405">
    <property type="protein sequence ID" value="GMH88054.1"/>
    <property type="molecule type" value="Genomic_DNA"/>
</dbReference>
<evidence type="ECO:0000259" key="8">
    <source>
        <dbReference type="Pfam" id="PF00763"/>
    </source>
</evidence>
<protein>
    <submittedName>
        <fullName evidence="10">Uncharacterized protein</fullName>
    </submittedName>
</protein>
<keyword evidence="7" id="KW-1133">Transmembrane helix</keyword>
<sequence length="384" mass="41112">MVAIRSSTSSTTTISARLPRAIPTRFFSSSPAAAPISVQLDYYMGPQFSGLAVALDKNIYANYGVNPTFLPTCPPGLEAQLVRDAYNSNSTFPQPCLNVSAVSAMFRESPLQLLSLNPLTPSSPTRRIKVGCHDDTVSLVSRLLPDAEVLSVPRANKLDLLLSGQIDAVQIYSTTELATLKKTHPELTLVSTPFSEYGAKLGYGQAKKILTQTSKPPSLTVISVGTAPEGGTHPTSSQRLQMYSSPSNSWYSKVSTGSKHGITVNNVILPETSSTEDVLKAIKEAKDVDGIQLMWPLPAQIDSDICYERIPPSQDVDGLVPASSTTPITVDSVLILLKRSGVEIEGKDIVVLGRSRIVGKPLAGVSFVFVLSIGGFFGTLFEIL</sequence>
<comment type="pathway">
    <text evidence="1">One-carbon metabolism; tetrahydrofolate interconversion.</text>
</comment>
<proteinExistence type="predicted"/>
<feature type="domain" description="Tetrahydrofolate dehydrogenase/cyclohydrolase NAD(P)-binding" evidence="9">
    <location>
        <begin position="327"/>
        <end position="363"/>
    </location>
</feature>
<dbReference type="PANTHER" id="PTHR48099:SF5">
    <property type="entry name" value="C-1-TETRAHYDROFOLATE SYNTHASE, CYTOPLASMIC"/>
    <property type="match status" value="1"/>
</dbReference>
<evidence type="ECO:0000256" key="4">
    <source>
        <dbReference type="ARBA" id="ARBA00022857"/>
    </source>
</evidence>
<dbReference type="Gene3D" id="3.40.50.720">
    <property type="entry name" value="NAD(P)-binding Rossmann-like Domain"/>
    <property type="match status" value="1"/>
</dbReference>
<organism evidence="10 11">
    <name type="scientific">Triparma laevis f. inornata</name>
    <dbReference type="NCBI Taxonomy" id="1714386"/>
    <lineage>
        <taxon>Eukaryota</taxon>
        <taxon>Sar</taxon>
        <taxon>Stramenopiles</taxon>
        <taxon>Ochrophyta</taxon>
        <taxon>Bolidophyceae</taxon>
        <taxon>Parmales</taxon>
        <taxon>Triparmaceae</taxon>
        <taxon>Triparma</taxon>
    </lineage>
</organism>
<keyword evidence="3" id="KW-0378">Hydrolase</keyword>
<dbReference type="GO" id="GO:0005829">
    <property type="term" value="C:cytosol"/>
    <property type="evidence" value="ECO:0007669"/>
    <property type="project" value="TreeGrafter"/>
</dbReference>
<keyword evidence="6" id="KW-0511">Multifunctional enzyme</keyword>
<comment type="caution">
    <text evidence="10">The sequence shown here is derived from an EMBL/GenBank/DDBJ whole genome shotgun (WGS) entry which is preliminary data.</text>
</comment>
<keyword evidence="4" id="KW-0521">NADP</keyword>
<dbReference type="AlphaFoldDB" id="A0A9W7EPD9"/>
<dbReference type="GO" id="GO:0035999">
    <property type="term" value="P:tetrahydrofolate interconversion"/>
    <property type="evidence" value="ECO:0007669"/>
    <property type="project" value="TreeGrafter"/>
</dbReference>
<dbReference type="Pfam" id="PF00763">
    <property type="entry name" value="THF_DHG_CYH"/>
    <property type="match status" value="1"/>
</dbReference>
<dbReference type="GO" id="GO:0004477">
    <property type="term" value="F:methenyltetrahydrofolate cyclohydrolase activity"/>
    <property type="evidence" value="ECO:0007669"/>
    <property type="project" value="TreeGrafter"/>
</dbReference>
<evidence type="ECO:0000313" key="11">
    <source>
        <dbReference type="Proteomes" id="UP001162640"/>
    </source>
</evidence>
<keyword evidence="5" id="KW-0560">Oxidoreductase</keyword>
<evidence type="ECO:0000256" key="6">
    <source>
        <dbReference type="ARBA" id="ARBA00023268"/>
    </source>
</evidence>
<evidence type="ECO:0000256" key="7">
    <source>
        <dbReference type="SAM" id="Phobius"/>
    </source>
</evidence>
<dbReference type="InterPro" id="IPR000672">
    <property type="entry name" value="THF_DH/CycHdrlase"/>
</dbReference>
<dbReference type="InterPro" id="IPR046346">
    <property type="entry name" value="Aminoacid_DH-like_N_sf"/>
</dbReference>
<evidence type="ECO:0000259" key="9">
    <source>
        <dbReference type="Pfam" id="PF02882"/>
    </source>
</evidence>
<feature type="transmembrane region" description="Helical" evidence="7">
    <location>
        <begin position="362"/>
        <end position="381"/>
    </location>
</feature>
<gene>
    <name evidence="10" type="ORF">TL16_g11044</name>
</gene>
<evidence type="ECO:0000256" key="1">
    <source>
        <dbReference type="ARBA" id="ARBA00004777"/>
    </source>
</evidence>
<feature type="domain" description="Tetrahydrofolate dehydrogenase/cyclohydrolase catalytic" evidence="8">
    <location>
        <begin position="247"/>
        <end position="317"/>
    </location>
</feature>
<dbReference type="PANTHER" id="PTHR48099">
    <property type="entry name" value="C-1-TETRAHYDROFOLATE SYNTHASE, CYTOPLASMIC-RELATED"/>
    <property type="match status" value="1"/>
</dbReference>
<dbReference type="Gene3D" id="3.40.50.10860">
    <property type="entry name" value="Leucine Dehydrogenase, chain A, domain 1"/>
    <property type="match status" value="1"/>
</dbReference>
<reference evidence="11" key="1">
    <citation type="journal article" date="2023" name="Commun. Biol.">
        <title>Genome analysis of Parmales, the sister group of diatoms, reveals the evolutionary specialization of diatoms from phago-mixotrophs to photoautotrophs.</title>
        <authorList>
            <person name="Ban H."/>
            <person name="Sato S."/>
            <person name="Yoshikawa S."/>
            <person name="Yamada K."/>
            <person name="Nakamura Y."/>
            <person name="Ichinomiya M."/>
            <person name="Sato N."/>
            <person name="Blanc-Mathieu R."/>
            <person name="Endo H."/>
            <person name="Kuwata A."/>
            <person name="Ogata H."/>
        </authorList>
    </citation>
    <scope>NUCLEOTIDE SEQUENCE [LARGE SCALE GENOMIC DNA]</scope>
</reference>
<dbReference type="InterPro" id="IPR020630">
    <property type="entry name" value="THF_DH/CycHdrlase_cat_dom"/>
</dbReference>
<dbReference type="GO" id="GO:0004488">
    <property type="term" value="F:methylenetetrahydrofolate dehydrogenase (NADP+) activity"/>
    <property type="evidence" value="ECO:0007669"/>
    <property type="project" value="InterPro"/>
</dbReference>
<dbReference type="InterPro" id="IPR036291">
    <property type="entry name" value="NAD(P)-bd_dom_sf"/>
</dbReference>
<dbReference type="SUPFAM" id="SSF53850">
    <property type="entry name" value="Periplasmic binding protein-like II"/>
    <property type="match status" value="1"/>
</dbReference>
<accession>A0A9W7EPD9</accession>
<evidence type="ECO:0000256" key="5">
    <source>
        <dbReference type="ARBA" id="ARBA00023002"/>
    </source>
</evidence>
<dbReference type="Proteomes" id="UP001162640">
    <property type="component" value="Unassembled WGS sequence"/>
</dbReference>